<proteinExistence type="predicted"/>
<name>A0A644YB27_9ZZZZ</name>
<sequence length="128" mass="14303">MRSHLLYNADLLHEQAGAFTLEAGPFAGYGEILTGRSAADHVHGGKLRALEHGDVAHMEHVRKAQPCHFYWERFDFAGPHRSKALPDARQRKPADPVEQAAQGQRHIQSRKVKPAEGVYSGLHSIFFI</sequence>
<evidence type="ECO:0000256" key="1">
    <source>
        <dbReference type="SAM" id="MobiDB-lite"/>
    </source>
</evidence>
<feature type="region of interest" description="Disordered" evidence="1">
    <location>
        <begin position="82"/>
        <end position="112"/>
    </location>
</feature>
<dbReference type="AlphaFoldDB" id="A0A644YB27"/>
<feature type="compositionally biased region" description="Basic and acidic residues" evidence="1">
    <location>
        <begin position="84"/>
        <end position="95"/>
    </location>
</feature>
<organism evidence="2">
    <name type="scientific">bioreactor metagenome</name>
    <dbReference type="NCBI Taxonomy" id="1076179"/>
    <lineage>
        <taxon>unclassified sequences</taxon>
        <taxon>metagenomes</taxon>
        <taxon>ecological metagenomes</taxon>
    </lineage>
</organism>
<protein>
    <submittedName>
        <fullName evidence="2">Uncharacterized protein</fullName>
    </submittedName>
</protein>
<gene>
    <name evidence="2" type="ORF">SDC9_72256</name>
</gene>
<evidence type="ECO:0000313" key="2">
    <source>
        <dbReference type="EMBL" id="MPM25756.1"/>
    </source>
</evidence>
<comment type="caution">
    <text evidence="2">The sequence shown here is derived from an EMBL/GenBank/DDBJ whole genome shotgun (WGS) entry which is preliminary data.</text>
</comment>
<reference evidence="2" key="1">
    <citation type="submission" date="2019-08" db="EMBL/GenBank/DDBJ databases">
        <authorList>
            <person name="Kucharzyk K."/>
            <person name="Murdoch R.W."/>
            <person name="Higgins S."/>
            <person name="Loffler F."/>
        </authorList>
    </citation>
    <scope>NUCLEOTIDE SEQUENCE</scope>
</reference>
<dbReference type="EMBL" id="VSSQ01004572">
    <property type="protein sequence ID" value="MPM25756.1"/>
    <property type="molecule type" value="Genomic_DNA"/>
</dbReference>
<accession>A0A644YB27</accession>